<keyword evidence="2" id="KW-0812">Transmembrane</keyword>
<feature type="transmembrane region" description="Helical" evidence="2">
    <location>
        <begin position="373"/>
        <end position="394"/>
    </location>
</feature>
<evidence type="ECO:0000313" key="3">
    <source>
        <dbReference type="Proteomes" id="UP000095280"/>
    </source>
</evidence>
<dbReference type="SUPFAM" id="SSF49265">
    <property type="entry name" value="Fibronectin type III"/>
    <property type="match status" value="1"/>
</dbReference>
<evidence type="ECO:0000256" key="1">
    <source>
        <dbReference type="SAM" id="MobiDB-lite"/>
    </source>
</evidence>
<proteinExistence type="predicted"/>
<name>A0A1I8GYG8_9PLAT</name>
<keyword evidence="3" id="KW-1185">Reference proteome</keyword>
<dbReference type="AlphaFoldDB" id="A0A1I8GYG8"/>
<organism evidence="3 4">
    <name type="scientific">Macrostomum lignano</name>
    <dbReference type="NCBI Taxonomy" id="282301"/>
    <lineage>
        <taxon>Eukaryota</taxon>
        <taxon>Metazoa</taxon>
        <taxon>Spiralia</taxon>
        <taxon>Lophotrochozoa</taxon>
        <taxon>Platyhelminthes</taxon>
        <taxon>Rhabditophora</taxon>
        <taxon>Macrostomorpha</taxon>
        <taxon>Macrostomida</taxon>
        <taxon>Macrostomidae</taxon>
        <taxon>Macrostomum</taxon>
    </lineage>
</organism>
<keyword evidence="2" id="KW-0472">Membrane</keyword>
<sequence>PNIWPNGSHVLQAGSDVTFQCSGQAAANQRCSNLTLLYSPRRSDWQSASTTELLMINHSCRNHSLASFLLSNVSTFGGYSGWYWCNCTFTAADSANVSKSRLPVKKLTLHFEPQQLNISWTAPSSPLPGNQEYSYQVLLSDGRSLATNSTAVSVAVSPDTEYSVTVRCRPRHFSGHWSDNSSGSGRSGEWLPCNPELDEAFLLPPSQLLFPASDRSCRNGRVLLYRVANLGTNQSETLAVSDKFSTASYLSIVLNSSMLSLKFESTLAIFASTSYGENSSLPNRSIHLPPLTAACSGGSDSQTFVSCLVNSTNFIADCNPSGHVTQSVTSSVTNHQNRGFAKNTWQIRRGVACPVLPVSAFATTEGSSGFSSWYPVLLAVSVLIVVGVGVAMVVRRLKMRRQAHAVPKSDPQKYMSEPDATMLMAEQSYSWPPSAAAADSNETQNTHNAASWPKSAMSVAHQFATSETPAASQQTESTAADCTTTVEPGYSSRSHQYQQAAVFVAMLIGGAGLTAATLLTGLMVAAAAQLPAVFVLEQSPADKVLLEGSNVTFFCHYQKQLQAFVNSTPLDQVRLLFNQDPSDSTKMTFLPQLWRNSSVAAFHFANVSTWQIRGSVACPVLPVSAFATAEGSSGFSSWYLVLLVVGSILIVSAIGVAMAVRRWTMRRRAEAVPLSDPQKYISEPDATLVSAGLPYDTAQSLLHQEDPSSAGSIEAPEGYVSR</sequence>
<feature type="region of interest" description="Disordered" evidence="1">
    <location>
        <begin position="467"/>
        <end position="486"/>
    </location>
</feature>
<dbReference type="InterPro" id="IPR013783">
    <property type="entry name" value="Ig-like_fold"/>
</dbReference>
<dbReference type="InterPro" id="IPR036116">
    <property type="entry name" value="FN3_sf"/>
</dbReference>
<protein>
    <submittedName>
        <fullName evidence="4">Fibronectin type-III domain-containing protein</fullName>
    </submittedName>
</protein>
<keyword evidence="2" id="KW-1133">Transmembrane helix</keyword>
<evidence type="ECO:0000313" key="4">
    <source>
        <dbReference type="WBParaSite" id="maker-uti_cns_0003604-snap-gene-0.6-mRNA-1"/>
    </source>
</evidence>
<feature type="transmembrane region" description="Helical" evidence="2">
    <location>
        <begin position="638"/>
        <end position="660"/>
    </location>
</feature>
<feature type="region of interest" description="Disordered" evidence="1">
    <location>
        <begin position="702"/>
        <end position="722"/>
    </location>
</feature>
<dbReference type="Proteomes" id="UP000095280">
    <property type="component" value="Unplaced"/>
</dbReference>
<accession>A0A1I8GYG8</accession>
<dbReference type="Gene3D" id="2.60.40.10">
    <property type="entry name" value="Immunoglobulins"/>
    <property type="match status" value="1"/>
</dbReference>
<feature type="transmembrane region" description="Helical" evidence="2">
    <location>
        <begin position="500"/>
        <end position="528"/>
    </location>
</feature>
<evidence type="ECO:0000256" key="2">
    <source>
        <dbReference type="SAM" id="Phobius"/>
    </source>
</evidence>
<dbReference type="WBParaSite" id="maker-uti_cns_0003604-snap-gene-0.6-mRNA-1">
    <property type="protein sequence ID" value="maker-uti_cns_0003604-snap-gene-0.6-mRNA-1"/>
    <property type="gene ID" value="maker-uti_cns_0003604-snap-gene-0.6"/>
</dbReference>
<dbReference type="InterPro" id="IPR003961">
    <property type="entry name" value="FN3_dom"/>
</dbReference>
<dbReference type="CDD" id="cd00063">
    <property type="entry name" value="FN3"/>
    <property type="match status" value="1"/>
</dbReference>
<reference evidence="4" key="1">
    <citation type="submission" date="2016-11" db="UniProtKB">
        <authorList>
            <consortium name="WormBaseParasite"/>
        </authorList>
    </citation>
    <scope>IDENTIFICATION</scope>
</reference>
<feature type="compositionally biased region" description="Polar residues" evidence="1">
    <location>
        <begin position="702"/>
        <end position="711"/>
    </location>
</feature>